<dbReference type="STRING" id="871571.HMPREF0580_0814"/>
<dbReference type="Proteomes" id="UP000003045">
    <property type="component" value="Unassembled WGS sequence"/>
</dbReference>
<dbReference type="AlphaFoldDB" id="E0QPJ9"/>
<protein>
    <submittedName>
        <fullName evidence="1">Uncharacterized protein</fullName>
    </submittedName>
</protein>
<accession>E0QPJ9</accession>
<keyword evidence="2" id="KW-1185">Reference proteome</keyword>
<evidence type="ECO:0000313" key="2">
    <source>
        <dbReference type="Proteomes" id="UP000003045"/>
    </source>
</evidence>
<sequence>MENDFSTVIVANHDLRRIMSRFWRFGHSWGIFRGLPEMGNTLTWGFEKLSRV</sequence>
<name>E0QPJ9_9ACTO</name>
<dbReference type="EMBL" id="AEET01000020">
    <property type="protein sequence ID" value="EFM46512.1"/>
    <property type="molecule type" value="Genomic_DNA"/>
</dbReference>
<evidence type="ECO:0000313" key="1">
    <source>
        <dbReference type="EMBL" id="EFM46512.1"/>
    </source>
</evidence>
<proteinExistence type="predicted"/>
<reference evidence="1" key="1">
    <citation type="submission" date="2010-08" db="EMBL/GenBank/DDBJ databases">
        <authorList>
            <person name="Muzny D."/>
            <person name="Qin X."/>
            <person name="Deng J."/>
            <person name="Jiang H."/>
            <person name="Liu Y."/>
            <person name="Qu J."/>
            <person name="Song X.-Z."/>
            <person name="Zhang L."/>
            <person name="Thornton R."/>
            <person name="Coyle M."/>
            <person name="Francisco L."/>
            <person name="Jackson L."/>
            <person name="Javaid M."/>
            <person name="Korchina V."/>
            <person name="Kovar C."/>
            <person name="Mata R."/>
            <person name="Mathew T."/>
            <person name="Ngo R."/>
            <person name="Nguyen L."/>
            <person name="Nguyen N."/>
            <person name="Okwuonu G."/>
            <person name="Ongeri F."/>
            <person name="Pham C."/>
            <person name="Simmons D."/>
            <person name="Wilczek-Boney K."/>
            <person name="Hale W."/>
            <person name="Jakkamsetti A."/>
            <person name="Pham P."/>
            <person name="Ruth R."/>
            <person name="San Lucas F."/>
            <person name="Warren J."/>
            <person name="Zhang J."/>
            <person name="Zhao Z."/>
            <person name="Zhou C."/>
            <person name="Zhu D."/>
            <person name="Lee S."/>
            <person name="Bess C."/>
            <person name="Blankenburg K."/>
            <person name="Forbes L."/>
            <person name="Fu Q."/>
            <person name="Gubbala S."/>
            <person name="Hirani K."/>
            <person name="Jayaseelan J.C."/>
            <person name="Lara F."/>
            <person name="Munidasa M."/>
            <person name="Palculict T."/>
            <person name="Patil S."/>
            <person name="Pu L.-L."/>
            <person name="Saada N."/>
            <person name="Tang L."/>
            <person name="Weissenberger G."/>
            <person name="Zhu Y."/>
            <person name="Hemphill L."/>
            <person name="Shang Y."/>
            <person name="Youmans B."/>
            <person name="Ayvaz T."/>
            <person name="Ross M."/>
            <person name="Santibanez J."/>
            <person name="Aqrawi P."/>
            <person name="Gross S."/>
            <person name="Joshi V."/>
            <person name="Fowler G."/>
            <person name="Nazareth L."/>
            <person name="Reid J."/>
            <person name="Worley K."/>
            <person name="Petrosino J."/>
            <person name="Highlander S."/>
            <person name="Gibbs R."/>
        </authorList>
    </citation>
    <scope>NUCLEOTIDE SEQUENCE [LARGE SCALE GENOMIC DNA]</scope>
    <source>
        <strain evidence="1">ATCC 35239</strain>
    </source>
</reference>
<organism evidence="1 2">
    <name type="scientific">Mobiluncus mulieris ATCC 35239</name>
    <dbReference type="NCBI Taxonomy" id="871571"/>
    <lineage>
        <taxon>Bacteria</taxon>
        <taxon>Bacillati</taxon>
        <taxon>Actinomycetota</taxon>
        <taxon>Actinomycetes</taxon>
        <taxon>Actinomycetales</taxon>
        <taxon>Actinomycetaceae</taxon>
        <taxon>Mobiluncus</taxon>
    </lineage>
</organism>
<gene>
    <name evidence="1" type="ORF">HMPREF0580_0814</name>
</gene>
<comment type="caution">
    <text evidence="1">The sequence shown here is derived from an EMBL/GenBank/DDBJ whole genome shotgun (WGS) entry which is preliminary data.</text>
</comment>
<dbReference type="HOGENOM" id="CLU_3081926_0_0_11"/>